<feature type="compositionally biased region" description="Basic residues" evidence="1">
    <location>
        <begin position="25"/>
        <end position="41"/>
    </location>
</feature>
<evidence type="ECO:0000313" key="3">
    <source>
        <dbReference type="Proteomes" id="UP000823941"/>
    </source>
</evidence>
<reference evidence="2 3" key="1">
    <citation type="submission" date="2021-06" db="EMBL/GenBank/DDBJ databases">
        <title>A haploid diamondback moth (Plutella xylostella L.) genome assembly resolves 31 chromosomes and identifies a diamide resistance mutation.</title>
        <authorList>
            <person name="Ward C.M."/>
            <person name="Perry K.D."/>
            <person name="Baker G."/>
            <person name="Powis K."/>
            <person name="Heckel D.G."/>
            <person name="Baxter S.W."/>
        </authorList>
    </citation>
    <scope>NUCLEOTIDE SEQUENCE [LARGE SCALE GENOMIC DNA]</scope>
    <source>
        <strain evidence="2 3">LV</strain>
        <tissue evidence="2">Single pupa</tissue>
    </source>
</reference>
<feature type="compositionally biased region" description="Acidic residues" evidence="1">
    <location>
        <begin position="116"/>
        <end position="125"/>
    </location>
</feature>
<dbReference type="InterPro" id="IPR034754">
    <property type="entry name" value="GEMIN8"/>
</dbReference>
<feature type="region of interest" description="Disordered" evidence="1">
    <location>
        <begin position="1"/>
        <end position="57"/>
    </location>
</feature>
<organism evidence="2 3">
    <name type="scientific">Plutella xylostella</name>
    <name type="common">Diamondback moth</name>
    <name type="synonym">Plutella maculipennis</name>
    <dbReference type="NCBI Taxonomy" id="51655"/>
    <lineage>
        <taxon>Eukaryota</taxon>
        <taxon>Metazoa</taxon>
        <taxon>Ecdysozoa</taxon>
        <taxon>Arthropoda</taxon>
        <taxon>Hexapoda</taxon>
        <taxon>Insecta</taxon>
        <taxon>Pterygota</taxon>
        <taxon>Neoptera</taxon>
        <taxon>Endopterygota</taxon>
        <taxon>Lepidoptera</taxon>
        <taxon>Glossata</taxon>
        <taxon>Ditrysia</taxon>
        <taxon>Yponomeutoidea</taxon>
        <taxon>Plutellidae</taxon>
        <taxon>Plutella</taxon>
    </lineage>
</organism>
<comment type="caution">
    <text evidence="2">The sequence shown here is derived from an EMBL/GenBank/DDBJ whole genome shotgun (WGS) entry which is preliminary data.</text>
</comment>
<feature type="region of interest" description="Disordered" evidence="1">
    <location>
        <begin position="103"/>
        <end position="132"/>
    </location>
</feature>
<sequence length="248" mass="28093">MENEGNQSNTTATNSSVAHSAGPVRKNKHKKKKKNKNKKKSQNLGVKKTNFKGNRRNNMTSFAESLSNAATWQFKHQIAYWKAKAKALEFENSVLHDIIRKSQLGGSSSNSNADMSLEESAESESDSSSSEIEFINGVKESTDPDLEVSEAFIEFLSANAKYKEDARLERERYRAQQNVESEGDKIKRMEAPPCKDPVDKTKELQELYGSDWRKISALETAAQCQFMLESDKCKPTFWPNIPFNFNYS</sequence>
<accession>A0ABQ7QM92</accession>
<dbReference type="EMBL" id="JAHIBW010000012">
    <property type="protein sequence ID" value="KAG7305899.1"/>
    <property type="molecule type" value="Genomic_DNA"/>
</dbReference>
<proteinExistence type="predicted"/>
<protein>
    <recommendedName>
        <fullName evidence="4">Gem-associated protein 8</fullName>
    </recommendedName>
</protein>
<dbReference type="PANTHER" id="PTHR16238:SF7">
    <property type="entry name" value="GEM-ASSOCIATED PROTEIN 8"/>
    <property type="match status" value="1"/>
</dbReference>
<evidence type="ECO:0000313" key="2">
    <source>
        <dbReference type="EMBL" id="KAG7305899.1"/>
    </source>
</evidence>
<dbReference type="Proteomes" id="UP000823941">
    <property type="component" value="Chromosome 12"/>
</dbReference>
<dbReference type="PANTHER" id="PTHR16238">
    <property type="entry name" value="GEM-ASSOCIATED PROTEIN 8"/>
    <property type="match status" value="1"/>
</dbReference>
<evidence type="ECO:0000256" key="1">
    <source>
        <dbReference type="SAM" id="MobiDB-lite"/>
    </source>
</evidence>
<evidence type="ECO:0008006" key="4">
    <source>
        <dbReference type="Google" id="ProtNLM"/>
    </source>
</evidence>
<name>A0ABQ7QM92_PLUXY</name>
<feature type="compositionally biased region" description="Polar residues" evidence="1">
    <location>
        <begin position="1"/>
        <end position="18"/>
    </location>
</feature>
<dbReference type="Pfam" id="PF15348">
    <property type="entry name" value="GEMIN8"/>
    <property type="match status" value="1"/>
</dbReference>
<keyword evidence="3" id="KW-1185">Reference proteome</keyword>
<gene>
    <name evidence="2" type="ORF">JYU34_008450</name>
</gene>
<feature type="compositionally biased region" description="Polar residues" evidence="1">
    <location>
        <begin position="104"/>
        <end position="114"/>
    </location>
</feature>